<protein>
    <submittedName>
        <fullName evidence="1">Uncharacterized protein</fullName>
    </submittedName>
</protein>
<evidence type="ECO:0000313" key="1">
    <source>
        <dbReference type="EMBL" id="AJD48283.1"/>
    </source>
</evidence>
<dbReference type="Proteomes" id="UP000006764">
    <property type="component" value="Chromosome"/>
</dbReference>
<dbReference type="HOGENOM" id="CLU_2912176_0_0_6"/>
<name>A0A0B4XP79_9GAMM</name>
<sequence length="61" mass="6335">MKKFLEKLKGLNGKMVGVLLTCVLMGAGVPVHQAVTAGNAAGDIVDTMKGGVREHGEEKAE</sequence>
<organism evidence="1 2">
    <name type="scientific">Isoalcanivorax pacificus W11-5</name>
    <dbReference type="NCBI Taxonomy" id="391936"/>
    <lineage>
        <taxon>Bacteria</taxon>
        <taxon>Pseudomonadati</taxon>
        <taxon>Pseudomonadota</taxon>
        <taxon>Gammaproteobacteria</taxon>
        <taxon>Oceanospirillales</taxon>
        <taxon>Alcanivoracaceae</taxon>
        <taxon>Isoalcanivorax</taxon>
    </lineage>
</organism>
<keyword evidence="2" id="KW-1185">Reference proteome</keyword>
<proteinExistence type="predicted"/>
<dbReference type="EMBL" id="CP004387">
    <property type="protein sequence ID" value="AJD48283.1"/>
    <property type="molecule type" value="Genomic_DNA"/>
</dbReference>
<dbReference type="AlphaFoldDB" id="A0A0B4XP79"/>
<accession>A0A0B4XP79</accession>
<evidence type="ECO:0000313" key="2">
    <source>
        <dbReference type="Proteomes" id="UP000006764"/>
    </source>
</evidence>
<gene>
    <name evidence="1" type="ORF">S7S_09355</name>
</gene>
<reference evidence="1 2" key="1">
    <citation type="journal article" date="2012" name="J. Bacteriol.">
        <title>Genome sequence of an alkane-degrading bacterium, Alcanivorax pacificus type strain W11-5, isolated from deep sea sediment.</title>
        <authorList>
            <person name="Lai Q."/>
            <person name="Shao Z."/>
        </authorList>
    </citation>
    <scope>NUCLEOTIDE SEQUENCE [LARGE SCALE GENOMIC DNA]</scope>
    <source>
        <strain evidence="1 2">W11-5</strain>
    </source>
</reference>
<dbReference type="RefSeq" id="WP_008737805.1">
    <property type="nucleotide sequence ID" value="NZ_CP004387.1"/>
</dbReference>
<dbReference type="STRING" id="391936.S7S_09355"/>
<dbReference type="KEGG" id="apac:S7S_09355"/>